<gene>
    <name evidence="2" type="ORF">FVE85_6069</name>
</gene>
<evidence type="ECO:0000313" key="2">
    <source>
        <dbReference type="EMBL" id="KAA8498484.1"/>
    </source>
</evidence>
<dbReference type="AlphaFoldDB" id="A0A5J4Z669"/>
<comment type="caution">
    <text evidence="2">The sequence shown here is derived from an EMBL/GenBank/DDBJ whole genome shotgun (WGS) entry which is preliminary data.</text>
</comment>
<sequence>MAFVGVEFATRLGNCTESGVFGARVCAQSCSRGVTATRPRAQVRMAAEPDDWDAPNDKLFDKGKMEMLYRLIDSAKQSETLERELADLGLADLTPEQQKLELLKMLKEKTGTAANSEAEAQQEDDEQSDEEEVDWQDLTYDSGTETSLQVGVVRESGVQIELSEVYAFVTRVGEQQAQIFTMRSEDEDMVVVFESETDATEFMGHLANAAADFSFYKLERLALSEVLETCDRLGYELGLIEEGGLGDLNMTEITPSEAMTLTEEELEFQNQVEKRNVNPELRQRAEELNQLFRANLSAEHVDESENFQ</sequence>
<reference evidence="3" key="1">
    <citation type="journal article" date="2019" name="Nat. Commun.">
        <title>Expansion of phycobilisome linker gene families in mesophilic red algae.</title>
        <authorList>
            <person name="Lee J."/>
            <person name="Kim D."/>
            <person name="Bhattacharya D."/>
            <person name="Yoon H.S."/>
        </authorList>
    </citation>
    <scope>NUCLEOTIDE SEQUENCE [LARGE SCALE GENOMIC DNA]</scope>
    <source>
        <strain evidence="3">CCMP 1328</strain>
    </source>
</reference>
<dbReference type="EMBL" id="VRMN01000001">
    <property type="protein sequence ID" value="KAA8498484.1"/>
    <property type="molecule type" value="Genomic_DNA"/>
</dbReference>
<dbReference type="InterPro" id="IPR021503">
    <property type="entry name" value="DUF3110"/>
</dbReference>
<name>A0A5J4Z669_PORPP</name>
<evidence type="ECO:0000256" key="1">
    <source>
        <dbReference type="SAM" id="MobiDB-lite"/>
    </source>
</evidence>
<organism evidence="2 3">
    <name type="scientific">Porphyridium purpureum</name>
    <name type="common">Red alga</name>
    <name type="synonym">Porphyridium cruentum</name>
    <dbReference type="NCBI Taxonomy" id="35688"/>
    <lineage>
        <taxon>Eukaryota</taxon>
        <taxon>Rhodophyta</taxon>
        <taxon>Bangiophyceae</taxon>
        <taxon>Porphyridiales</taxon>
        <taxon>Porphyridiaceae</taxon>
        <taxon>Porphyridium</taxon>
    </lineage>
</organism>
<proteinExistence type="predicted"/>
<protein>
    <submittedName>
        <fullName evidence="2">Uncharacterized protein</fullName>
    </submittedName>
</protein>
<dbReference type="Proteomes" id="UP000324585">
    <property type="component" value="Unassembled WGS sequence"/>
</dbReference>
<evidence type="ECO:0000313" key="3">
    <source>
        <dbReference type="Proteomes" id="UP000324585"/>
    </source>
</evidence>
<feature type="region of interest" description="Disordered" evidence="1">
    <location>
        <begin position="111"/>
        <end position="133"/>
    </location>
</feature>
<accession>A0A5J4Z669</accession>
<keyword evidence="3" id="KW-1185">Reference proteome</keyword>
<feature type="compositionally biased region" description="Acidic residues" evidence="1">
    <location>
        <begin position="120"/>
        <end position="133"/>
    </location>
</feature>
<dbReference type="Pfam" id="PF11360">
    <property type="entry name" value="DUF3110"/>
    <property type="match status" value="1"/>
</dbReference>